<evidence type="ECO:0000256" key="1">
    <source>
        <dbReference type="ARBA" id="ARBA00004173"/>
    </source>
</evidence>
<evidence type="ECO:0000313" key="3">
    <source>
        <dbReference type="EMBL" id="SAM00879.1"/>
    </source>
</evidence>
<dbReference type="GO" id="GO:0003676">
    <property type="term" value="F:nucleic acid binding"/>
    <property type="evidence" value="ECO:0007669"/>
    <property type="project" value="InterPro"/>
</dbReference>
<dbReference type="Gene3D" id="3.40.1350.10">
    <property type="match status" value="1"/>
</dbReference>
<gene>
    <name evidence="3" type="primary">ABSGL_06605.1 scaffold 8461</name>
</gene>
<organism evidence="3">
    <name type="scientific">Absidia glauca</name>
    <name type="common">Pin mould</name>
    <dbReference type="NCBI Taxonomy" id="4829"/>
    <lineage>
        <taxon>Eukaryota</taxon>
        <taxon>Fungi</taxon>
        <taxon>Fungi incertae sedis</taxon>
        <taxon>Mucoromycota</taxon>
        <taxon>Mucoromycotina</taxon>
        <taxon>Mucoromycetes</taxon>
        <taxon>Mucorales</taxon>
        <taxon>Cunninghamellaceae</taxon>
        <taxon>Absidia</taxon>
    </lineage>
</organism>
<keyword evidence="4" id="KW-1185">Reference proteome</keyword>
<evidence type="ECO:0008006" key="5">
    <source>
        <dbReference type="Google" id="ProtNLM"/>
    </source>
</evidence>
<dbReference type="EMBL" id="LT553433">
    <property type="protein sequence ID" value="SAM00879.1"/>
    <property type="molecule type" value="Genomic_DNA"/>
</dbReference>
<dbReference type="Pfam" id="PF10356">
    <property type="entry name" value="RRG7"/>
    <property type="match status" value="1"/>
</dbReference>
<dbReference type="InParanoid" id="A0A163M3A9"/>
<dbReference type="InterPro" id="IPR011335">
    <property type="entry name" value="Restrct_endonuc-II-like"/>
</dbReference>
<dbReference type="GO" id="GO:0006302">
    <property type="term" value="P:double-strand break repair"/>
    <property type="evidence" value="ECO:0007669"/>
    <property type="project" value="UniProtKB-ARBA"/>
</dbReference>
<reference evidence="3" key="1">
    <citation type="submission" date="2016-04" db="EMBL/GenBank/DDBJ databases">
        <authorList>
            <person name="Evans L.H."/>
            <person name="Alamgir A."/>
            <person name="Owens N."/>
            <person name="Weber N.D."/>
            <person name="Virtaneva K."/>
            <person name="Barbian K."/>
            <person name="Babar A."/>
            <person name="Rosenke K."/>
        </authorList>
    </citation>
    <scope>NUCLEOTIDE SEQUENCE [LARGE SCALE GENOMIC DNA]</scope>
    <source>
        <strain evidence="3">CBS 101.48</strain>
    </source>
</reference>
<dbReference type="PANTHER" id="PTHR28133:SF1">
    <property type="entry name" value="REQUIRED FOR RESPIRATORY GROWTH PROTEIN 7, MITOCHONDRIAL"/>
    <property type="match status" value="1"/>
</dbReference>
<dbReference type="InterPro" id="IPR018828">
    <property type="entry name" value="RRG7"/>
</dbReference>
<dbReference type="GO" id="GO:0005739">
    <property type="term" value="C:mitochondrion"/>
    <property type="evidence" value="ECO:0007669"/>
    <property type="project" value="UniProtKB-SubCell"/>
</dbReference>
<sequence>MFNTPAVRRLSLVHTRCFHHSNIYMHSTPALTTSRKKLKLPSDPNSTVYRGKLFEWQTLQAFESLGMALNHIGGRSDGGIDLKGEWSLDDGQRARIPVAVQCKNVKNGCTPDHLRGLLGATVGLARPTLGILSTSSCTSNNKTYTPDTMALFNASALPLGLARVSSAAILDALVLNHAAQRWLDIRVHPRFDPHGKMVSPPLLLTGDGHVLQLRKRDLD</sequence>
<comment type="subcellular location">
    <subcellularLocation>
        <location evidence="1">Mitochondrion</location>
    </subcellularLocation>
</comment>
<evidence type="ECO:0000313" key="4">
    <source>
        <dbReference type="Proteomes" id="UP000078561"/>
    </source>
</evidence>
<proteinExistence type="predicted"/>
<accession>A0A163M3A9</accession>
<protein>
    <recommendedName>
        <fullName evidence="5">Restriction endonuclease type IV Mrr domain-containing protein</fullName>
    </recommendedName>
</protein>
<dbReference type="SUPFAM" id="SSF52980">
    <property type="entry name" value="Restriction endonuclease-like"/>
    <property type="match status" value="1"/>
</dbReference>
<evidence type="ECO:0000256" key="2">
    <source>
        <dbReference type="ARBA" id="ARBA00023128"/>
    </source>
</evidence>
<dbReference type="AlphaFoldDB" id="A0A163M3A9"/>
<dbReference type="OrthoDB" id="20734at2759"/>
<dbReference type="InterPro" id="IPR011856">
    <property type="entry name" value="tRNA_endonuc-like_dom_sf"/>
</dbReference>
<keyword evidence="2" id="KW-0496">Mitochondrion</keyword>
<name>A0A163M3A9_ABSGL</name>
<dbReference type="PANTHER" id="PTHR28133">
    <property type="entry name" value="REQUIRED FOR RESPIRATORY GROWTH PROTEIN 7, MITOCHONDRIAL"/>
    <property type="match status" value="1"/>
</dbReference>
<dbReference type="Proteomes" id="UP000078561">
    <property type="component" value="Unassembled WGS sequence"/>
</dbReference>